<reference evidence="2 3" key="1">
    <citation type="submission" date="2024-07" db="EMBL/GenBank/DDBJ databases">
        <title>Section-level genome sequencing and comparative genomics of Aspergillus sections Usti and Cavernicolus.</title>
        <authorList>
            <consortium name="Lawrence Berkeley National Laboratory"/>
            <person name="Nybo J.L."/>
            <person name="Vesth T.C."/>
            <person name="Theobald S."/>
            <person name="Frisvad J.C."/>
            <person name="Larsen T.O."/>
            <person name="Kjaerboelling I."/>
            <person name="Rothschild-Mancinelli K."/>
            <person name="Lyhne E.K."/>
            <person name="Kogle M.E."/>
            <person name="Barry K."/>
            <person name="Clum A."/>
            <person name="Na H."/>
            <person name="Ledsgaard L."/>
            <person name="Lin J."/>
            <person name="Lipzen A."/>
            <person name="Kuo A."/>
            <person name="Riley R."/>
            <person name="Mondo S."/>
            <person name="Labutti K."/>
            <person name="Haridas S."/>
            <person name="Pangalinan J."/>
            <person name="Salamov A.A."/>
            <person name="Simmons B.A."/>
            <person name="Magnuson J.K."/>
            <person name="Chen J."/>
            <person name="Drula E."/>
            <person name="Henrissat B."/>
            <person name="Wiebenga A."/>
            <person name="Lubbers R.J."/>
            <person name="Gomes A.C."/>
            <person name="Makela M.R."/>
            <person name="Stajich J."/>
            <person name="Grigoriev I.V."/>
            <person name="Mortensen U.H."/>
            <person name="De Vries R.P."/>
            <person name="Baker S.E."/>
            <person name="Andersen M.R."/>
        </authorList>
    </citation>
    <scope>NUCLEOTIDE SEQUENCE [LARGE SCALE GENOMIC DNA]</scope>
    <source>
        <strain evidence="2 3">CBS 209.92</strain>
    </source>
</reference>
<dbReference type="EMBL" id="JBFTWV010000057">
    <property type="protein sequence ID" value="KAL2793476.1"/>
    <property type="molecule type" value="Genomic_DNA"/>
</dbReference>
<evidence type="ECO:0008006" key="4">
    <source>
        <dbReference type="Google" id="ProtNLM"/>
    </source>
</evidence>
<gene>
    <name evidence="2" type="ORF">BJX66DRAFT_338795</name>
</gene>
<protein>
    <recommendedName>
        <fullName evidence="4">N-acetyltransferase domain-containing protein</fullName>
    </recommendedName>
</protein>
<organism evidence="2 3">
    <name type="scientific">Aspergillus keveii</name>
    <dbReference type="NCBI Taxonomy" id="714993"/>
    <lineage>
        <taxon>Eukaryota</taxon>
        <taxon>Fungi</taxon>
        <taxon>Dikarya</taxon>
        <taxon>Ascomycota</taxon>
        <taxon>Pezizomycotina</taxon>
        <taxon>Eurotiomycetes</taxon>
        <taxon>Eurotiomycetidae</taxon>
        <taxon>Eurotiales</taxon>
        <taxon>Aspergillaceae</taxon>
        <taxon>Aspergillus</taxon>
        <taxon>Aspergillus subgen. Nidulantes</taxon>
    </lineage>
</organism>
<keyword evidence="3" id="KW-1185">Reference proteome</keyword>
<name>A0ABR4G394_9EURO</name>
<evidence type="ECO:0000313" key="3">
    <source>
        <dbReference type="Proteomes" id="UP001610563"/>
    </source>
</evidence>
<proteinExistence type="predicted"/>
<sequence length="583" mass="65825">MEHEDENCAEVNISSDSFSDHSGLDGEEWPYDALRNNEVEEHEYTTPGDNANTVDIYLFFFDDRIVECPWIQDFGVICTSRDGVTVATAKAHYIDRERIHHDFRRRMVWLGGDMSDLALDVFDQYGTIKSKFKEHPVHKGSGVWGDELDHGPLFVIEQFHVVAPELRRKGLGQRIVSLLLSKAERYSLRATRPGVQPLTLHALVLPGWLKADVHLASKSPREEHKLKTQAKDALSTRLTPFALASDFQPPIDFAHHLEDEDLDGAVSWEIARDRRSERLRKHFPLHHAASTIHSDDECRALFENCTLEEADWTKSLKSGQTPLHITALLKPRTLEWLLENIDGADSLKAYRTVDGYTPREVLEEYLELERSMAEVSGGFKGHHNLAVASLSLLADPATSMLSNACLRYGCTCGKCLEGFLSPRMSMSLIWHAENLFKMLNNKVEDDAWIRDNYQLLVHLNSNGKRNLANSEPCRQGFLNTLHVVMQCLKAKKIPTSENIAGNTLEPHTHAYLRLVGTQHGCHAILRLLFDYAKERDEKAGNGATKRGLKESWSTLPTCRNDHEFEFAATTCGYPGKASGGFPF</sequence>
<evidence type="ECO:0000313" key="2">
    <source>
        <dbReference type="EMBL" id="KAL2793476.1"/>
    </source>
</evidence>
<dbReference type="Proteomes" id="UP001610563">
    <property type="component" value="Unassembled WGS sequence"/>
</dbReference>
<evidence type="ECO:0000256" key="1">
    <source>
        <dbReference type="SAM" id="MobiDB-lite"/>
    </source>
</evidence>
<comment type="caution">
    <text evidence="2">The sequence shown here is derived from an EMBL/GenBank/DDBJ whole genome shotgun (WGS) entry which is preliminary data.</text>
</comment>
<accession>A0ABR4G394</accession>
<feature type="region of interest" description="Disordered" evidence="1">
    <location>
        <begin position="1"/>
        <end position="23"/>
    </location>
</feature>